<feature type="region of interest" description="Disordered" evidence="1">
    <location>
        <begin position="130"/>
        <end position="151"/>
    </location>
</feature>
<feature type="compositionally biased region" description="Basic and acidic residues" evidence="1">
    <location>
        <begin position="142"/>
        <end position="151"/>
    </location>
</feature>
<organism evidence="2 3">
    <name type="scientific">Fomitopsis schrenkii</name>
    <name type="common">Brown rot fungus</name>
    <dbReference type="NCBI Taxonomy" id="2126942"/>
    <lineage>
        <taxon>Eukaryota</taxon>
        <taxon>Fungi</taxon>
        <taxon>Dikarya</taxon>
        <taxon>Basidiomycota</taxon>
        <taxon>Agaricomycotina</taxon>
        <taxon>Agaricomycetes</taxon>
        <taxon>Polyporales</taxon>
        <taxon>Fomitopsis</taxon>
    </lineage>
</organism>
<keyword evidence="3" id="KW-1185">Reference proteome</keyword>
<dbReference type="HOGENOM" id="CLU_1731500_0_0_1"/>
<proteinExistence type="predicted"/>
<accession>S8E9G9</accession>
<name>S8E9G9_FOMSC</name>
<protein>
    <submittedName>
        <fullName evidence="2">Uncharacterized protein</fullName>
    </submittedName>
</protein>
<dbReference type="InParanoid" id="S8E9G9"/>
<gene>
    <name evidence="2" type="ORF">FOMPIDRAFT_83548</name>
</gene>
<evidence type="ECO:0000313" key="2">
    <source>
        <dbReference type="EMBL" id="EPT01647.1"/>
    </source>
</evidence>
<evidence type="ECO:0000313" key="3">
    <source>
        <dbReference type="Proteomes" id="UP000015241"/>
    </source>
</evidence>
<reference evidence="2 3" key="1">
    <citation type="journal article" date="2012" name="Science">
        <title>The Paleozoic origin of enzymatic lignin decomposition reconstructed from 31 fungal genomes.</title>
        <authorList>
            <person name="Floudas D."/>
            <person name="Binder M."/>
            <person name="Riley R."/>
            <person name="Barry K."/>
            <person name="Blanchette R.A."/>
            <person name="Henrissat B."/>
            <person name="Martinez A.T."/>
            <person name="Otillar R."/>
            <person name="Spatafora J.W."/>
            <person name="Yadav J.S."/>
            <person name="Aerts A."/>
            <person name="Benoit I."/>
            <person name="Boyd A."/>
            <person name="Carlson A."/>
            <person name="Copeland A."/>
            <person name="Coutinho P.M."/>
            <person name="de Vries R.P."/>
            <person name="Ferreira P."/>
            <person name="Findley K."/>
            <person name="Foster B."/>
            <person name="Gaskell J."/>
            <person name="Glotzer D."/>
            <person name="Gorecki P."/>
            <person name="Heitman J."/>
            <person name="Hesse C."/>
            <person name="Hori C."/>
            <person name="Igarashi K."/>
            <person name="Jurgens J.A."/>
            <person name="Kallen N."/>
            <person name="Kersten P."/>
            <person name="Kohler A."/>
            <person name="Kuees U."/>
            <person name="Kumar T.K.A."/>
            <person name="Kuo A."/>
            <person name="LaButti K."/>
            <person name="Larrondo L.F."/>
            <person name="Lindquist E."/>
            <person name="Ling A."/>
            <person name="Lombard V."/>
            <person name="Lucas S."/>
            <person name="Lundell T."/>
            <person name="Martin R."/>
            <person name="McLaughlin D.J."/>
            <person name="Morgenstern I."/>
            <person name="Morin E."/>
            <person name="Murat C."/>
            <person name="Nagy L.G."/>
            <person name="Nolan M."/>
            <person name="Ohm R.A."/>
            <person name="Patyshakuliyeva A."/>
            <person name="Rokas A."/>
            <person name="Ruiz-Duenas F.J."/>
            <person name="Sabat G."/>
            <person name="Salamov A."/>
            <person name="Samejima M."/>
            <person name="Schmutz J."/>
            <person name="Slot J.C."/>
            <person name="St John F."/>
            <person name="Stenlid J."/>
            <person name="Sun H."/>
            <person name="Sun S."/>
            <person name="Syed K."/>
            <person name="Tsang A."/>
            <person name="Wiebenga A."/>
            <person name="Young D."/>
            <person name="Pisabarro A."/>
            <person name="Eastwood D.C."/>
            <person name="Martin F."/>
            <person name="Cullen D."/>
            <person name="Grigoriev I.V."/>
            <person name="Hibbett D.S."/>
        </authorList>
    </citation>
    <scope>NUCLEOTIDE SEQUENCE</scope>
    <source>
        <strain evidence="3">FP-58527</strain>
    </source>
</reference>
<feature type="compositionally biased region" description="Low complexity" evidence="1">
    <location>
        <begin position="94"/>
        <end position="104"/>
    </location>
</feature>
<evidence type="ECO:0000256" key="1">
    <source>
        <dbReference type="SAM" id="MobiDB-lite"/>
    </source>
</evidence>
<sequence length="151" mass="15705">MTPAEAIVRYRDTQSTVSTSSSPSGYPVQPLSGIFNRSSQASSSQASISIPLSAVITTTATIGALPPYTGTNPSCPPPLPCPPHPSLIRSTGNAAPRAAARDQQQQQHAVSVLPPSSSMRISALMSSSSATAAVPSISMRRTQLEHRQAHT</sequence>
<feature type="region of interest" description="Disordered" evidence="1">
    <location>
        <begin position="65"/>
        <end position="104"/>
    </location>
</feature>
<dbReference type="EMBL" id="KE504140">
    <property type="protein sequence ID" value="EPT01647.1"/>
    <property type="molecule type" value="Genomic_DNA"/>
</dbReference>
<feature type="compositionally biased region" description="Pro residues" evidence="1">
    <location>
        <begin position="74"/>
        <end position="85"/>
    </location>
</feature>
<dbReference type="AlphaFoldDB" id="S8E9G9"/>
<dbReference type="Proteomes" id="UP000015241">
    <property type="component" value="Unassembled WGS sequence"/>
</dbReference>